<dbReference type="GO" id="GO:0043236">
    <property type="term" value="F:laminin binding"/>
    <property type="evidence" value="ECO:0007669"/>
    <property type="project" value="TreeGrafter"/>
</dbReference>
<keyword evidence="7" id="KW-0399">Innate immunity</keyword>
<dbReference type="GO" id="GO:0005681">
    <property type="term" value="C:spliceosomal complex"/>
    <property type="evidence" value="ECO:0007669"/>
    <property type="project" value="UniProtKB-KW"/>
</dbReference>
<dbReference type="Proteomes" id="UP000261420">
    <property type="component" value="Unplaced"/>
</dbReference>
<keyword evidence="14" id="KW-0389">IgE-binding protein</keyword>
<dbReference type="PANTHER" id="PTHR11346">
    <property type="entry name" value="GALECTIN"/>
    <property type="match status" value="1"/>
</dbReference>
<dbReference type="InterPro" id="IPR001079">
    <property type="entry name" value="Galectin_CRD"/>
</dbReference>
<dbReference type="CTD" id="325599"/>
<keyword evidence="17" id="KW-0508">mRNA splicing</keyword>
<evidence type="ECO:0000256" key="18">
    <source>
        <dbReference type="ARBA" id="ARBA00023242"/>
    </source>
</evidence>
<dbReference type="KEGG" id="sdu:111237135"/>
<dbReference type="Pfam" id="PF00337">
    <property type="entry name" value="Gal-bind_lectin"/>
    <property type="match status" value="1"/>
</dbReference>
<dbReference type="GO" id="GO:0001772">
    <property type="term" value="C:immunological synapse"/>
    <property type="evidence" value="ECO:0007669"/>
    <property type="project" value="TreeGrafter"/>
</dbReference>
<proteinExistence type="predicted"/>
<dbReference type="SMART" id="SM00908">
    <property type="entry name" value="Gal-bind_lectin"/>
    <property type="match status" value="1"/>
</dbReference>
<evidence type="ECO:0000256" key="11">
    <source>
        <dbReference type="ARBA" id="ARBA00022737"/>
    </source>
</evidence>
<evidence type="ECO:0000313" key="22">
    <source>
        <dbReference type="Ensembl" id="ENSSDUP00000000083.1"/>
    </source>
</evidence>
<evidence type="ECO:0000256" key="6">
    <source>
        <dbReference type="ARBA" id="ARBA00022553"/>
    </source>
</evidence>
<dbReference type="GeneID" id="111237135"/>
<keyword evidence="11" id="KW-0677">Repeat</keyword>
<dbReference type="SMART" id="SM00276">
    <property type="entry name" value="GLECT"/>
    <property type="match status" value="1"/>
</dbReference>
<dbReference type="GO" id="GO:0045087">
    <property type="term" value="P:innate immune response"/>
    <property type="evidence" value="ECO:0007669"/>
    <property type="project" value="UniProtKB-KW"/>
</dbReference>
<keyword evidence="18" id="KW-0539">Nucleus</keyword>
<reference evidence="22" key="1">
    <citation type="submission" date="2025-08" db="UniProtKB">
        <authorList>
            <consortium name="Ensembl"/>
        </authorList>
    </citation>
    <scope>IDENTIFICATION</scope>
</reference>
<dbReference type="AlphaFoldDB" id="A0A3B4T1S6"/>
<keyword evidence="12" id="KW-0221">Differentiation</keyword>
<comment type="subcellular location">
    <subcellularLocation>
        <location evidence="2">Cytoplasm</location>
    </subcellularLocation>
    <subcellularLocation>
        <location evidence="1">Nucleus</location>
    </subcellularLocation>
    <subcellularLocation>
        <location evidence="3">Secreted</location>
    </subcellularLocation>
</comment>
<keyword evidence="8" id="KW-0507">mRNA processing</keyword>
<evidence type="ECO:0000256" key="19">
    <source>
        <dbReference type="RuleBase" id="RU102079"/>
    </source>
</evidence>
<evidence type="ECO:0000256" key="3">
    <source>
        <dbReference type="ARBA" id="ARBA00004613"/>
    </source>
</evidence>
<keyword evidence="15" id="KW-0007">Acetylation</keyword>
<evidence type="ECO:0000256" key="2">
    <source>
        <dbReference type="ARBA" id="ARBA00004496"/>
    </source>
</evidence>
<evidence type="ECO:0000256" key="14">
    <source>
        <dbReference type="ARBA" id="ARBA00022972"/>
    </source>
</evidence>
<keyword evidence="6" id="KW-0597">Phosphoprotein</keyword>
<evidence type="ECO:0000256" key="10">
    <source>
        <dbReference type="ARBA" id="ARBA00022734"/>
    </source>
</evidence>
<dbReference type="GO" id="GO:0006397">
    <property type="term" value="P:mRNA processing"/>
    <property type="evidence" value="ECO:0007669"/>
    <property type="project" value="UniProtKB-KW"/>
</dbReference>
<dbReference type="GO" id="GO:0008380">
    <property type="term" value="P:RNA splicing"/>
    <property type="evidence" value="ECO:0007669"/>
    <property type="project" value="UniProtKB-KW"/>
</dbReference>
<accession>A0A3B4T1S6</accession>
<dbReference type="RefSeq" id="XP_022621831.1">
    <property type="nucleotide sequence ID" value="XM_022766110.1"/>
</dbReference>
<protein>
    <recommendedName>
        <fullName evidence="19">Galectin</fullName>
    </recommendedName>
</protein>
<feature type="domain" description="Galectin" evidence="21">
    <location>
        <begin position="168"/>
        <end position="299"/>
    </location>
</feature>
<name>A0A3B4T1S6_SERDU</name>
<dbReference type="Ensembl" id="ENSSDUT00000000116.1">
    <property type="protein sequence ID" value="ENSSDUP00000000083.1"/>
    <property type="gene ID" value="ENSSDUG00000000136.1"/>
</dbReference>
<feature type="compositionally biased region" description="Pro residues" evidence="20">
    <location>
        <begin position="126"/>
        <end position="157"/>
    </location>
</feature>
<dbReference type="GO" id="GO:0005737">
    <property type="term" value="C:cytoplasm"/>
    <property type="evidence" value="ECO:0007669"/>
    <property type="project" value="UniProtKB-SubCell"/>
</dbReference>
<keyword evidence="10 19" id="KW-0430">Lectin</keyword>
<evidence type="ECO:0000256" key="4">
    <source>
        <dbReference type="ARBA" id="ARBA00022490"/>
    </source>
</evidence>
<dbReference type="OMA" id="WPANPTW"/>
<keyword evidence="5" id="KW-0964">Secreted</keyword>
<keyword evidence="23" id="KW-1185">Reference proteome</keyword>
<dbReference type="InterPro" id="IPR013320">
    <property type="entry name" value="ConA-like_dom_sf"/>
</dbReference>
<dbReference type="GO" id="GO:0048030">
    <property type="term" value="F:disaccharide binding"/>
    <property type="evidence" value="ECO:0007669"/>
    <property type="project" value="TreeGrafter"/>
</dbReference>
<dbReference type="GO" id="GO:0030154">
    <property type="term" value="P:cell differentiation"/>
    <property type="evidence" value="ECO:0007669"/>
    <property type="project" value="UniProtKB-KW"/>
</dbReference>
<feature type="compositionally biased region" description="Gly residues" evidence="20">
    <location>
        <begin position="110"/>
        <end position="119"/>
    </location>
</feature>
<dbReference type="PROSITE" id="PS51304">
    <property type="entry name" value="GALECTIN"/>
    <property type="match status" value="1"/>
</dbReference>
<evidence type="ECO:0000256" key="8">
    <source>
        <dbReference type="ARBA" id="ARBA00022664"/>
    </source>
</evidence>
<dbReference type="FunFam" id="2.60.120.200:FF:000023">
    <property type="entry name" value="Galectin"/>
    <property type="match status" value="1"/>
</dbReference>
<dbReference type="STRING" id="41447.ENSSDUP00000000083"/>
<dbReference type="GO" id="GO:0045806">
    <property type="term" value="P:negative regulation of endocytosis"/>
    <property type="evidence" value="ECO:0007669"/>
    <property type="project" value="TreeGrafter"/>
</dbReference>
<evidence type="ECO:0000256" key="16">
    <source>
        <dbReference type="ARBA" id="ARBA00023157"/>
    </source>
</evidence>
<evidence type="ECO:0000256" key="12">
    <source>
        <dbReference type="ARBA" id="ARBA00022782"/>
    </source>
</evidence>
<dbReference type="GO" id="GO:0019863">
    <property type="term" value="F:IgE binding"/>
    <property type="evidence" value="ECO:0007669"/>
    <property type="project" value="UniProtKB-KW"/>
</dbReference>
<keyword evidence="13" id="KW-0391">Immunity</keyword>
<dbReference type="CDD" id="cd00070">
    <property type="entry name" value="GLECT"/>
    <property type="match status" value="1"/>
</dbReference>
<keyword evidence="9" id="KW-0747">Spliceosome</keyword>
<dbReference type="PANTHER" id="PTHR11346:SF26">
    <property type="entry name" value="GALECTIN-3"/>
    <property type="match status" value="1"/>
</dbReference>
<evidence type="ECO:0000256" key="20">
    <source>
        <dbReference type="SAM" id="MobiDB-lite"/>
    </source>
</evidence>
<evidence type="ECO:0000313" key="23">
    <source>
        <dbReference type="Proteomes" id="UP000261420"/>
    </source>
</evidence>
<feature type="region of interest" description="Disordered" evidence="20">
    <location>
        <begin position="67"/>
        <end position="162"/>
    </location>
</feature>
<evidence type="ECO:0000256" key="13">
    <source>
        <dbReference type="ARBA" id="ARBA00022859"/>
    </source>
</evidence>
<dbReference type="Gene3D" id="2.60.120.200">
    <property type="match status" value="1"/>
</dbReference>
<evidence type="ECO:0000256" key="7">
    <source>
        <dbReference type="ARBA" id="ARBA00022588"/>
    </source>
</evidence>
<dbReference type="SUPFAM" id="SSF49899">
    <property type="entry name" value="Concanavalin A-like lectins/glucanases"/>
    <property type="match status" value="1"/>
</dbReference>
<dbReference type="GO" id="GO:0048246">
    <property type="term" value="P:macrophage chemotaxis"/>
    <property type="evidence" value="ECO:0007669"/>
    <property type="project" value="TreeGrafter"/>
</dbReference>
<dbReference type="InterPro" id="IPR044156">
    <property type="entry name" value="Galectin-like"/>
</dbReference>
<evidence type="ECO:0000256" key="15">
    <source>
        <dbReference type="ARBA" id="ARBA00022990"/>
    </source>
</evidence>
<dbReference type="GO" id="GO:0005615">
    <property type="term" value="C:extracellular space"/>
    <property type="evidence" value="ECO:0007669"/>
    <property type="project" value="TreeGrafter"/>
</dbReference>
<evidence type="ECO:0000259" key="21">
    <source>
        <dbReference type="PROSITE" id="PS51304"/>
    </source>
</evidence>
<evidence type="ECO:0000256" key="5">
    <source>
        <dbReference type="ARBA" id="ARBA00022525"/>
    </source>
</evidence>
<keyword evidence="4" id="KW-0963">Cytoplasm</keyword>
<reference evidence="22" key="2">
    <citation type="submission" date="2025-09" db="UniProtKB">
        <authorList>
            <consortium name="Ensembl"/>
        </authorList>
    </citation>
    <scope>IDENTIFICATION</scope>
</reference>
<evidence type="ECO:0000256" key="9">
    <source>
        <dbReference type="ARBA" id="ARBA00022728"/>
    </source>
</evidence>
<dbReference type="GO" id="GO:0050918">
    <property type="term" value="P:positive chemotaxis"/>
    <property type="evidence" value="ECO:0007669"/>
    <property type="project" value="TreeGrafter"/>
</dbReference>
<sequence length="302" mass="32397">MTLKCVPAGFITLKCPLETLPSCCVGVVWSCEQGEAGGLKQAPVPHRLSVCLRLSGELRSQRSTMDLSDALGDWPSGGNQSAGGGPWPGQPNNPTWPGQPPAANPTWPGGPSGGGGVWPGGNPSQPTWPSPSPQPAAPGGWPSPSPGPGPGPGPTHPTAPQQNLAVPYQQNLPSGVYDKLLITIAGTVKPNADKITVDMSTANDLAFHFNPRFNESGRKVIVRNSCIGKKWGKEERDLQHFPFVHGQPFEMKILCTSREFKVAVNNSHLLEFKHRITDLRSINKLNIYYDLNLSKVHMETLA</sequence>
<dbReference type="GeneTree" id="ENSGT00940000165169"/>
<dbReference type="GO" id="GO:0002548">
    <property type="term" value="P:monocyte chemotaxis"/>
    <property type="evidence" value="ECO:0007669"/>
    <property type="project" value="TreeGrafter"/>
</dbReference>
<organism evidence="22 23">
    <name type="scientific">Seriola dumerili</name>
    <name type="common">Greater amberjack</name>
    <name type="synonym">Caranx dumerili</name>
    <dbReference type="NCBI Taxonomy" id="41447"/>
    <lineage>
        <taxon>Eukaryota</taxon>
        <taxon>Metazoa</taxon>
        <taxon>Chordata</taxon>
        <taxon>Craniata</taxon>
        <taxon>Vertebrata</taxon>
        <taxon>Euteleostomi</taxon>
        <taxon>Actinopterygii</taxon>
        <taxon>Neopterygii</taxon>
        <taxon>Teleostei</taxon>
        <taxon>Neoteleostei</taxon>
        <taxon>Acanthomorphata</taxon>
        <taxon>Carangaria</taxon>
        <taxon>Carangiformes</taxon>
        <taxon>Carangidae</taxon>
        <taxon>Seriola</taxon>
    </lineage>
</organism>
<dbReference type="GO" id="GO:2001237">
    <property type="term" value="P:negative regulation of extrinsic apoptotic signaling pathway"/>
    <property type="evidence" value="ECO:0007669"/>
    <property type="project" value="TreeGrafter"/>
</dbReference>
<dbReference type="GO" id="GO:0030593">
    <property type="term" value="P:neutrophil chemotaxis"/>
    <property type="evidence" value="ECO:0007669"/>
    <property type="project" value="TreeGrafter"/>
</dbReference>
<keyword evidence="16" id="KW-1015">Disulfide bond</keyword>
<evidence type="ECO:0000256" key="17">
    <source>
        <dbReference type="ARBA" id="ARBA00023187"/>
    </source>
</evidence>
<dbReference type="GO" id="GO:0090280">
    <property type="term" value="P:positive regulation of calcium ion import"/>
    <property type="evidence" value="ECO:0007669"/>
    <property type="project" value="TreeGrafter"/>
</dbReference>
<dbReference type="GO" id="GO:0048245">
    <property type="term" value="P:eosinophil chemotaxis"/>
    <property type="evidence" value="ECO:0007669"/>
    <property type="project" value="TreeGrafter"/>
</dbReference>
<evidence type="ECO:0000256" key="1">
    <source>
        <dbReference type="ARBA" id="ARBA00004123"/>
    </source>
</evidence>